<sequence>MRYLMVDAITELDGGVRAAGVKNAAMSEDYFADHFPQQPIVPGVLVLESMVQLARWLVIVGSEFTTTAVLSGVAQGKFIDFAVPGDRLSVEVDSRDGVVVPAAGIDLEFRGTAQAHGRKIATATFRCRTHPLAEFDDPARVRKQYGVLRLNGAKAGGQ</sequence>
<gene>
    <name evidence="3" type="ORF">NDR86_19195</name>
</gene>
<evidence type="ECO:0000256" key="1">
    <source>
        <dbReference type="ARBA" id="ARBA00009174"/>
    </source>
</evidence>
<dbReference type="EMBL" id="JAMRXG010000007">
    <property type="protein sequence ID" value="MCM6775606.1"/>
    <property type="molecule type" value="Genomic_DNA"/>
</dbReference>
<name>A0A9X2ECQ7_9NOCA</name>
<comment type="caution">
    <text evidence="3">The sequence shown here is derived from an EMBL/GenBank/DDBJ whole genome shotgun (WGS) entry which is preliminary data.</text>
</comment>
<organism evidence="3 4">
    <name type="scientific">Nocardia pulmonis</name>
    <dbReference type="NCBI Taxonomy" id="2951408"/>
    <lineage>
        <taxon>Bacteria</taxon>
        <taxon>Bacillati</taxon>
        <taxon>Actinomycetota</taxon>
        <taxon>Actinomycetes</taxon>
        <taxon>Mycobacteriales</taxon>
        <taxon>Nocardiaceae</taxon>
        <taxon>Nocardia</taxon>
    </lineage>
</organism>
<dbReference type="GO" id="GO:0016829">
    <property type="term" value="F:lyase activity"/>
    <property type="evidence" value="ECO:0007669"/>
    <property type="project" value="UniProtKB-KW"/>
</dbReference>
<dbReference type="PANTHER" id="PTHR30272">
    <property type="entry name" value="3-HYDROXYACYL-[ACYL-CARRIER-PROTEIN] DEHYDRATASE"/>
    <property type="match status" value="1"/>
</dbReference>
<dbReference type="Gene3D" id="3.10.129.10">
    <property type="entry name" value="Hotdog Thioesterase"/>
    <property type="match status" value="1"/>
</dbReference>
<comment type="similarity">
    <text evidence="1">Belongs to the thioester dehydratase family. FabZ subfamily.</text>
</comment>
<evidence type="ECO:0000313" key="3">
    <source>
        <dbReference type="EMBL" id="MCM6775606.1"/>
    </source>
</evidence>
<proteinExistence type="inferred from homology"/>
<accession>A0A9X2ECQ7</accession>
<dbReference type="PANTHER" id="PTHR30272:SF1">
    <property type="entry name" value="3-HYDROXYACYL-[ACYL-CARRIER-PROTEIN] DEHYDRATASE"/>
    <property type="match status" value="1"/>
</dbReference>
<keyword evidence="4" id="KW-1185">Reference proteome</keyword>
<dbReference type="SUPFAM" id="SSF54637">
    <property type="entry name" value="Thioesterase/thiol ester dehydrase-isomerase"/>
    <property type="match status" value="1"/>
</dbReference>
<evidence type="ECO:0000256" key="2">
    <source>
        <dbReference type="ARBA" id="ARBA00023239"/>
    </source>
</evidence>
<dbReference type="Pfam" id="PF07977">
    <property type="entry name" value="FabA"/>
    <property type="match status" value="1"/>
</dbReference>
<dbReference type="Proteomes" id="UP001139157">
    <property type="component" value="Unassembled WGS sequence"/>
</dbReference>
<dbReference type="RefSeq" id="WP_251913848.1">
    <property type="nucleotide sequence ID" value="NZ_JAMRXG010000007.1"/>
</dbReference>
<keyword evidence="2" id="KW-0456">Lyase</keyword>
<protein>
    <recommendedName>
        <fullName evidence="5">3-hydroxyacyl-[acyl-carrier-protein] dehydratase</fullName>
    </recommendedName>
</protein>
<dbReference type="InterPro" id="IPR029069">
    <property type="entry name" value="HotDog_dom_sf"/>
</dbReference>
<reference evidence="3" key="1">
    <citation type="submission" date="2022-06" db="EMBL/GenBank/DDBJ databases">
        <title>Novel species in genus nocardia.</title>
        <authorList>
            <person name="Li F."/>
        </authorList>
    </citation>
    <scope>NUCLEOTIDE SEQUENCE</scope>
    <source>
        <strain evidence="3">CDC141</strain>
    </source>
</reference>
<dbReference type="AlphaFoldDB" id="A0A9X2ECQ7"/>
<dbReference type="InterPro" id="IPR013114">
    <property type="entry name" value="FabA_FabZ"/>
</dbReference>
<evidence type="ECO:0000313" key="4">
    <source>
        <dbReference type="Proteomes" id="UP001139157"/>
    </source>
</evidence>
<evidence type="ECO:0008006" key="5">
    <source>
        <dbReference type="Google" id="ProtNLM"/>
    </source>
</evidence>